<dbReference type="Pfam" id="PF04258">
    <property type="entry name" value="Peptidase_A22B"/>
    <property type="match status" value="1"/>
</dbReference>
<dbReference type="GO" id="GO:0006465">
    <property type="term" value="P:signal peptide processing"/>
    <property type="evidence" value="ECO:0007669"/>
    <property type="project" value="TreeGrafter"/>
</dbReference>
<dbReference type="AlphaFoldDB" id="A0A7D9JD27"/>
<sequence length="317" mass="35889">MFNYNFWLMDAFTSCLIFVSALAGDRRQKSKKIESKLDENSDYEDTDEIRTYARKEIRMHLSHYVLLNFTYFALMAMLVVALRHYPTYIVYIQHMAVVGFIMIAFDGWFRPAVAYPLGIMLSILWFFSGRTAYRWILNNIIIVVFTLMVGDIQFKNFAVLQIFMWSAFIYDVCVLAGSTNLSPSLFSVGVEKCDTLICHLFRMHDKWELPSVFTMKFGNATQVFLGTGDILLGALVVNFSKSFFKSTKYVVAVVLSFSFALGLLSQIDSMPFPALATIVPVCSSAIILCAFISGKTRQLFSIKKDAASGEQIGLLMA</sequence>
<dbReference type="GO" id="GO:0030660">
    <property type="term" value="C:Golgi-associated vesicle membrane"/>
    <property type="evidence" value="ECO:0007669"/>
    <property type="project" value="TreeGrafter"/>
</dbReference>
<dbReference type="PANTHER" id="PTHR12174:SF22">
    <property type="entry name" value="SIGNAL PEPTIDE PEPTIDASE-LIKE 3"/>
    <property type="match status" value="1"/>
</dbReference>
<dbReference type="OrthoDB" id="5957846at2759"/>
<dbReference type="GO" id="GO:0042500">
    <property type="term" value="F:aspartic endopeptidase activity, intramembrane cleaving"/>
    <property type="evidence" value="ECO:0007669"/>
    <property type="project" value="InterPro"/>
</dbReference>
<organism evidence="1 2">
    <name type="scientific">Paramuricea clavata</name>
    <name type="common">Red gorgonian</name>
    <name type="synonym">Violescent sea-whip</name>
    <dbReference type="NCBI Taxonomy" id="317549"/>
    <lineage>
        <taxon>Eukaryota</taxon>
        <taxon>Metazoa</taxon>
        <taxon>Cnidaria</taxon>
        <taxon>Anthozoa</taxon>
        <taxon>Octocorallia</taxon>
        <taxon>Malacalcyonacea</taxon>
        <taxon>Plexauridae</taxon>
        <taxon>Paramuricea</taxon>
    </lineage>
</organism>
<comment type="caution">
    <text evidence="1">The sequence shown here is derived from an EMBL/GenBank/DDBJ whole genome shotgun (WGS) entry which is preliminary data.</text>
</comment>
<dbReference type="InterPro" id="IPR007369">
    <property type="entry name" value="Peptidase_A22B_SPP"/>
</dbReference>
<gene>
    <name evidence="1" type="ORF">PACLA_8A004559</name>
</gene>
<evidence type="ECO:0000313" key="1">
    <source>
        <dbReference type="EMBL" id="CAB4027330.1"/>
    </source>
</evidence>
<keyword evidence="2" id="KW-1185">Reference proteome</keyword>
<dbReference type="GO" id="GO:0098553">
    <property type="term" value="C:lumenal side of endoplasmic reticulum membrane"/>
    <property type="evidence" value="ECO:0007669"/>
    <property type="project" value="TreeGrafter"/>
</dbReference>
<evidence type="ECO:0000313" key="2">
    <source>
        <dbReference type="Proteomes" id="UP001152795"/>
    </source>
</evidence>
<dbReference type="GO" id="GO:0033619">
    <property type="term" value="P:membrane protein proteolysis"/>
    <property type="evidence" value="ECO:0007669"/>
    <property type="project" value="TreeGrafter"/>
</dbReference>
<accession>A0A7D9JD27</accession>
<dbReference type="Proteomes" id="UP001152795">
    <property type="component" value="Unassembled WGS sequence"/>
</dbReference>
<dbReference type="GO" id="GO:0098554">
    <property type="term" value="C:cytoplasmic side of endoplasmic reticulum membrane"/>
    <property type="evidence" value="ECO:0007669"/>
    <property type="project" value="TreeGrafter"/>
</dbReference>
<dbReference type="PANTHER" id="PTHR12174">
    <property type="entry name" value="SIGNAL PEPTIDE PEPTIDASE"/>
    <property type="match status" value="1"/>
</dbReference>
<protein>
    <submittedName>
        <fullName evidence="1">Signal peptide peptidase-like 3 isoform X2</fullName>
    </submittedName>
</protein>
<proteinExistence type="predicted"/>
<name>A0A7D9JD27_PARCT</name>
<dbReference type="EMBL" id="CACRXK020014740">
    <property type="protein sequence ID" value="CAB4027330.1"/>
    <property type="molecule type" value="Genomic_DNA"/>
</dbReference>
<reference evidence="1" key="1">
    <citation type="submission" date="2020-04" db="EMBL/GenBank/DDBJ databases">
        <authorList>
            <person name="Alioto T."/>
            <person name="Alioto T."/>
            <person name="Gomez Garrido J."/>
        </authorList>
    </citation>
    <scope>NUCLEOTIDE SEQUENCE</scope>
    <source>
        <strain evidence="1">A484AB</strain>
    </source>
</reference>